<evidence type="ECO:0000313" key="5">
    <source>
        <dbReference type="EMBL" id="PWR22249.1"/>
    </source>
</evidence>
<dbReference type="PRINTS" id="PR00455">
    <property type="entry name" value="HTHTETR"/>
</dbReference>
<dbReference type="InterPro" id="IPR050109">
    <property type="entry name" value="HTH-type_TetR-like_transc_reg"/>
</dbReference>
<feature type="DNA-binding region" description="H-T-H motif" evidence="2">
    <location>
        <begin position="125"/>
        <end position="144"/>
    </location>
</feature>
<evidence type="ECO:0000313" key="6">
    <source>
        <dbReference type="Proteomes" id="UP000246077"/>
    </source>
</evidence>
<gene>
    <name evidence="5" type="ORF">DKG75_09825</name>
</gene>
<comment type="caution">
    <text evidence="5">The sequence shown here is derived from an EMBL/GenBank/DDBJ whole genome shotgun (WGS) entry which is preliminary data.</text>
</comment>
<dbReference type="SUPFAM" id="SSF46689">
    <property type="entry name" value="Homeodomain-like"/>
    <property type="match status" value="1"/>
</dbReference>
<reference evidence="6" key="1">
    <citation type="submission" date="2018-05" db="EMBL/GenBank/DDBJ databases">
        <title>Zavarzinia sp. HR-AS.</title>
        <authorList>
            <person name="Lee Y."/>
            <person name="Jeon C.O."/>
        </authorList>
    </citation>
    <scope>NUCLEOTIDE SEQUENCE [LARGE SCALE GENOMIC DNA]</scope>
    <source>
        <strain evidence="6">DSM 1231</strain>
    </source>
</reference>
<dbReference type="PANTHER" id="PTHR30055">
    <property type="entry name" value="HTH-TYPE TRANSCRIPTIONAL REGULATOR RUTR"/>
    <property type="match status" value="1"/>
</dbReference>
<dbReference type="OrthoDB" id="7056813at2"/>
<evidence type="ECO:0000256" key="3">
    <source>
        <dbReference type="SAM" id="MobiDB-lite"/>
    </source>
</evidence>
<dbReference type="PROSITE" id="PS50977">
    <property type="entry name" value="HTH_TETR_2"/>
    <property type="match status" value="1"/>
</dbReference>
<name>A0A317E5G8_9PROT</name>
<dbReference type="GO" id="GO:0003700">
    <property type="term" value="F:DNA-binding transcription factor activity"/>
    <property type="evidence" value="ECO:0007669"/>
    <property type="project" value="TreeGrafter"/>
</dbReference>
<evidence type="ECO:0000256" key="2">
    <source>
        <dbReference type="PROSITE-ProRule" id="PRU00335"/>
    </source>
</evidence>
<dbReference type="AlphaFoldDB" id="A0A317E5G8"/>
<keyword evidence="1 2" id="KW-0238">DNA-binding</keyword>
<proteinExistence type="predicted"/>
<keyword evidence="6" id="KW-1185">Reference proteome</keyword>
<protein>
    <recommendedName>
        <fullName evidence="4">HTH tetR-type domain-containing protein</fullName>
    </recommendedName>
</protein>
<evidence type="ECO:0000259" key="4">
    <source>
        <dbReference type="PROSITE" id="PS50977"/>
    </source>
</evidence>
<accession>A0A317E5G8</accession>
<organism evidence="5 6">
    <name type="scientific">Zavarzinia compransoris</name>
    <dbReference type="NCBI Taxonomy" id="1264899"/>
    <lineage>
        <taxon>Bacteria</taxon>
        <taxon>Pseudomonadati</taxon>
        <taxon>Pseudomonadota</taxon>
        <taxon>Alphaproteobacteria</taxon>
        <taxon>Rhodospirillales</taxon>
        <taxon>Zavarziniaceae</taxon>
        <taxon>Zavarzinia</taxon>
    </lineage>
</organism>
<dbReference type="EMBL" id="QGLF01000002">
    <property type="protein sequence ID" value="PWR22249.1"/>
    <property type="molecule type" value="Genomic_DNA"/>
</dbReference>
<sequence>MPMSFLSRNPADTLAETALKRKYGAAPRPCRKSGTQISFADKDKQGQTSVSNDTGAARTAVARRRVTERSMTKAGDTSDDSQRAGRRRLGVVLKPAAQARSRNKLERLLEVGHDMMIEVGFDRMRVVDIAERAGCSTGAFYQRFADKEALLEALAQRFAERAWTLLDTMLLPERFAGQPFALVVRRMLVVMVRLASANAVLLREVVRASLRDMGAWTYFSSMRDHLLDRLLDVARQHPEVAERARPGGPIDLAVQLVLSSLISRSLADQRTMGMSDDDLAAELATVMIRYLQLEDAPWDPSLSPSID</sequence>
<dbReference type="Pfam" id="PF00440">
    <property type="entry name" value="TetR_N"/>
    <property type="match status" value="1"/>
</dbReference>
<dbReference type="PANTHER" id="PTHR30055:SF226">
    <property type="entry name" value="HTH-TYPE TRANSCRIPTIONAL REGULATOR PKSA"/>
    <property type="match status" value="1"/>
</dbReference>
<feature type="region of interest" description="Disordered" evidence="3">
    <location>
        <begin position="23"/>
        <end position="88"/>
    </location>
</feature>
<feature type="domain" description="HTH tetR-type" evidence="4">
    <location>
        <begin position="102"/>
        <end position="162"/>
    </location>
</feature>
<dbReference type="InterPro" id="IPR009057">
    <property type="entry name" value="Homeodomain-like_sf"/>
</dbReference>
<dbReference type="Gene3D" id="1.10.357.10">
    <property type="entry name" value="Tetracycline Repressor, domain 2"/>
    <property type="match status" value="1"/>
</dbReference>
<dbReference type="GO" id="GO:0000976">
    <property type="term" value="F:transcription cis-regulatory region binding"/>
    <property type="evidence" value="ECO:0007669"/>
    <property type="project" value="TreeGrafter"/>
</dbReference>
<dbReference type="Proteomes" id="UP000246077">
    <property type="component" value="Unassembled WGS sequence"/>
</dbReference>
<evidence type="ECO:0000256" key="1">
    <source>
        <dbReference type="ARBA" id="ARBA00023125"/>
    </source>
</evidence>
<dbReference type="InterPro" id="IPR001647">
    <property type="entry name" value="HTH_TetR"/>
</dbReference>